<dbReference type="PANTHER" id="PTHR34385">
    <property type="entry name" value="D-ALANYL-D-ALANINE CARBOXYPEPTIDASE"/>
    <property type="match status" value="1"/>
</dbReference>
<keyword evidence="2" id="KW-0121">Carboxypeptidase</keyword>
<dbReference type="InterPro" id="IPR009045">
    <property type="entry name" value="Zn_M74/Hedgehog-like"/>
</dbReference>
<gene>
    <name evidence="2" type="ORF">CLV82_1413</name>
</gene>
<dbReference type="SUPFAM" id="SSF55166">
    <property type="entry name" value="Hedgehog/DD-peptidase"/>
    <property type="match status" value="1"/>
</dbReference>
<dbReference type="OrthoDB" id="9792074at2"/>
<dbReference type="PANTHER" id="PTHR34385:SF1">
    <property type="entry name" value="PEPTIDOGLYCAN L-ALANYL-D-GLUTAMATE ENDOPEPTIDASE CWLK"/>
    <property type="match status" value="1"/>
</dbReference>
<comment type="caution">
    <text evidence="2">The sequence shown here is derived from an EMBL/GenBank/DDBJ whole genome shotgun (WGS) entry which is preliminary data.</text>
</comment>
<dbReference type="Gene3D" id="3.30.1380.10">
    <property type="match status" value="1"/>
</dbReference>
<proteinExistence type="predicted"/>
<keyword evidence="3" id="KW-1185">Reference proteome</keyword>
<dbReference type="InterPro" id="IPR003709">
    <property type="entry name" value="VanY-like_core_dom"/>
</dbReference>
<dbReference type="Proteomes" id="UP000295468">
    <property type="component" value="Unassembled WGS sequence"/>
</dbReference>
<accession>A0A4R6TIQ4</accession>
<dbReference type="AlphaFoldDB" id="A0A4R6TIQ4"/>
<dbReference type="Pfam" id="PF02557">
    <property type="entry name" value="VanY"/>
    <property type="match status" value="1"/>
</dbReference>
<evidence type="ECO:0000313" key="3">
    <source>
        <dbReference type="Proteomes" id="UP000295468"/>
    </source>
</evidence>
<dbReference type="EMBL" id="SNYI01000002">
    <property type="protein sequence ID" value="TDQ30724.1"/>
    <property type="molecule type" value="Genomic_DNA"/>
</dbReference>
<feature type="domain" description="D-alanyl-D-alanine carboxypeptidase-like core" evidence="1">
    <location>
        <begin position="51"/>
        <end position="193"/>
    </location>
</feature>
<dbReference type="InterPro" id="IPR052179">
    <property type="entry name" value="DD-CPase-like"/>
</dbReference>
<organism evidence="2 3">
    <name type="scientific">Zeaxanthinibacter enoshimensis</name>
    <dbReference type="NCBI Taxonomy" id="392009"/>
    <lineage>
        <taxon>Bacteria</taxon>
        <taxon>Pseudomonadati</taxon>
        <taxon>Bacteroidota</taxon>
        <taxon>Flavobacteriia</taxon>
        <taxon>Flavobacteriales</taxon>
        <taxon>Flavobacteriaceae</taxon>
        <taxon>Zeaxanthinibacter</taxon>
    </lineage>
</organism>
<dbReference type="RefSeq" id="WP_133643610.1">
    <property type="nucleotide sequence ID" value="NZ_SNYI01000002.1"/>
</dbReference>
<keyword evidence="2" id="KW-0645">Protease</keyword>
<dbReference type="GO" id="GO:0004180">
    <property type="term" value="F:carboxypeptidase activity"/>
    <property type="evidence" value="ECO:0007669"/>
    <property type="project" value="UniProtKB-KW"/>
</dbReference>
<evidence type="ECO:0000259" key="1">
    <source>
        <dbReference type="Pfam" id="PF02557"/>
    </source>
</evidence>
<keyword evidence="2" id="KW-0378">Hydrolase</keyword>
<sequence length="243" mass="27935">MHRRSFLKKSSITGLAIGFIPASLFSQEEEFTVEELMGKADIDLYGEGFQAQKETCDAFMAMKAAAYQDGIDLKVVSGYRSFDRQEAIFERKYQQFTDEGMEPLAAIDKIIEYSTIPGTSRHHWGTDLDIIDGYPKVEGDVLVPEKFGPGGPFELMKQWMDDNAEKFGFYLVYTDQPKRRGFKYEPWHYTYAPVSIPMLTAFRRKNILALLEKEDFLGSEHFTTGFIKNYIQDNILDINPKLL</sequence>
<evidence type="ECO:0000313" key="2">
    <source>
        <dbReference type="EMBL" id="TDQ30724.1"/>
    </source>
</evidence>
<dbReference type="CDD" id="cd14847">
    <property type="entry name" value="DD-carboxypeptidase_like"/>
    <property type="match status" value="1"/>
</dbReference>
<protein>
    <submittedName>
        <fullName evidence="2">D-alanyl-D-alanine carboxypeptidase-like protein</fullName>
    </submittedName>
</protein>
<dbReference type="GO" id="GO:0006508">
    <property type="term" value="P:proteolysis"/>
    <property type="evidence" value="ECO:0007669"/>
    <property type="project" value="InterPro"/>
</dbReference>
<name>A0A4R6TIQ4_9FLAO</name>
<reference evidence="2 3" key="1">
    <citation type="submission" date="2019-03" db="EMBL/GenBank/DDBJ databases">
        <title>Genomic Encyclopedia of Archaeal and Bacterial Type Strains, Phase II (KMG-II): from individual species to whole genera.</title>
        <authorList>
            <person name="Goeker M."/>
        </authorList>
    </citation>
    <scope>NUCLEOTIDE SEQUENCE [LARGE SCALE GENOMIC DNA]</scope>
    <source>
        <strain evidence="2 3">DSM 18435</strain>
    </source>
</reference>